<protein>
    <recommendedName>
        <fullName evidence="2">SPW repeat-containing integral membrane domain-containing protein</fullName>
    </recommendedName>
</protein>
<feature type="transmembrane region" description="Helical" evidence="1">
    <location>
        <begin position="38"/>
        <end position="59"/>
    </location>
</feature>
<proteinExistence type="predicted"/>
<dbReference type="InterPro" id="IPR005530">
    <property type="entry name" value="SPW"/>
</dbReference>
<evidence type="ECO:0000259" key="2">
    <source>
        <dbReference type="Pfam" id="PF03779"/>
    </source>
</evidence>
<reference evidence="3 4" key="1">
    <citation type="journal article" date="2019" name="Int. J. Syst. Evol. Microbiol.">
        <title>The Global Catalogue of Microorganisms (GCM) 10K type strain sequencing project: providing services to taxonomists for standard genome sequencing and annotation.</title>
        <authorList>
            <consortium name="The Broad Institute Genomics Platform"/>
            <consortium name="The Broad Institute Genome Sequencing Center for Infectious Disease"/>
            <person name="Wu L."/>
            <person name="Ma J."/>
        </authorList>
    </citation>
    <scope>NUCLEOTIDE SEQUENCE [LARGE SCALE GENOMIC DNA]</scope>
    <source>
        <strain evidence="3 4">XZYJ18</strain>
    </source>
</reference>
<dbReference type="EMBL" id="JBHSHT010000002">
    <property type="protein sequence ID" value="MFC4825940.1"/>
    <property type="molecule type" value="Genomic_DNA"/>
</dbReference>
<evidence type="ECO:0000313" key="3">
    <source>
        <dbReference type="EMBL" id="MFC4825940.1"/>
    </source>
</evidence>
<feature type="transmembrane region" description="Helical" evidence="1">
    <location>
        <begin position="71"/>
        <end position="87"/>
    </location>
</feature>
<keyword evidence="4" id="KW-1185">Reference proteome</keyword>
<dbReference type="RefSeq" id="WP_254268434.1">
    <property type="nucleotide sequence ID" value="NZ_CP100400.1"/>
</dbReference>
<evidence type="ECO:0000256" key="1">
    <source>
        <dbReference type="SAM" id="Phobius"/>
    </source>
</evidence>
<sequence>MSSRETTASKWLSGANALLGLWLFLVPTFVWGVSGANYWNDLLIGAAIAILGAYGFYAATDEGVVPRWSSGLNALLGLWTIAAAFVWTLAGVAFWNAVVVGVLVAAFGGYNAYAGTKATEETTAPTA</sequence>
<feature type="domain" description="SPW repeat-containing integral membrane" evidence="2">
    <location>
        <begin position="11"/>
        <end position="108"/>
    </location>
</feature>
<comment type="caution">
    <text evidence="3">The sequence shown here is derived from an EMBL/GenBank/DDBJ whole genome shotgun (WGS) entry which is preliminary data.</text>
</comment>
<name>A0ABD5Q5T1_9EURY</name>
<dbReference type="GeneID" id="73043332"/>
<dbReference type="AlphaFoldDB" id="A0ABD5Q5T1"/>
<evidence type="ECO:0000313" key="4">
    <source>
        <dbReference type="Proteomes" id="UP001595945"/>
    </source>
</evidence>
<organism evidence="3 4">
    <name type="scientific">Halorussus aquaticus</name>
    <dbReference type="NCBI Taxonomy" id="2953748"/>
    <lineage>
        <taxon>Archaea</taxon>
        <taxon>Methanobacteriati</taxon>
        <taxon>Methanobacteriota</taxon>
        <taxon>Stenosarchaea group</taxon>
        <taxon>Halobacteria</taxon>
        <taxon>Halobacteriales</taxon>
        <taxon>Haladaptataceae</taxon>
        <taxon>Halorussus</taxon>
    </lineage>
</organism>
<keyword evidence="1" id="KW-0812">Transmembrane</keyword>
<feature type="transmembrane region" description="Helical" evidence="1">
    <location>
        <begin position="12"/>
        <end position="32"/>
    </location>
</feature>
<feature type="transmembrane region" description="Helical" evidence="1">
    <location>
        <begin position="93"/>
        <end position="113"/>
    </location>
</feature>
<dbReference type="Proteomes" id="UP001595945">
    <property type="component" value="Unassembled WGS sequence"/>
</dbReference>
<keyword evidence="1" id="KW-1133">Transmembrane helix</keyword>
<gene>
    <name evidence="3" type="ORF">ACFO9K_16915</name>
</gene>
<accession>A0ABD5Q5T1</accession>
<keyword evidence="1" id="KW-0472">Membrane</keyword>
<dbReference type="Pfam" id="PF03779">
    <property type="entry name" value="SPW"/>
    <property type="match status" value="1"/>
</dbReference>